<dbReference type="EMBL" id="JACCJB010000004">
    <property type="protein sequence ID" value="KAF6228377.1"/>
    <property type="molecule type" value="Genomic_DNA"/>
</dbReference>
<feature type="compositionally biased region" description="Basic and acidic residues" evidence="2">
    <location>
        <begin position="1"/>
        <end position="24"/>
    </location>
</feature>
<feature type="region of interest" description="Disordered" evidence="2">
    <location>
        <begin position="297"/>
        <end position="330"/>
    </location>
</feature>
<dbReference type="CDD" id="cd00067">
    <property type="entry name" value="GAL4"/>
    <property type="match status" value="1"/>
</dbReference>
<feature type="region of interest" description="Disordered" evidence="2">
    <location>
        <begin position="623"/>
        <end position="694"/>
    </location>
</feature>
<dbReference type="Proteomes" id="UP000593566">
    <property type="component" value="Unassembled WGS sequence"/>
</dbReference>
<proteinExistence type="predicted"/>
<organism evidence="4 5">
    <name type="scientific">Letharia lupina</name>
    <dbReference type="NCBI Taxonomy" id="560253"/>
    <lineage>
        <taxon>Eukaryota</taxon>
        <taxon>Fungi</taxon>
        <taxon>Dikarya</taxon>
        <taxon>Ascomycota</taxon>
        <taxon>Pezizomycotina</taxon>
        <taxon>Lecanoromycetes</taxon>
        <taxon>OSLEUM clade</taxon>
        <taxon>Lecanoromycetidae</taxon>
        <taxon>Lecanorales</taxon>
        <taxon>Lecanorineae</taxon>
        <taxon>Parmeliaceae</taxon>
        <taxon>Letharia</taxon>
    </lineage>
</organism>
<sequence>MRVATKEMDGSGPEPKRQRLDYHKPQSHGHATTLPPPPHTYQPPQQPPPPPSPYDVGPHDNRNLPDPGGPNPHAYVQEHSGTSTPRDQRFPPDPGYSRRGSASVVPRSPDGHHQYPPGRTLSIVEGPHYPSQYSVEPSGYPPHEPPPNGNVHHGGLPMHPYEQAHGYPPPHHIEFSQSPVTAGPPYGAGNYVGHFGQAGARPLKKGNRATQACDVCRTRKAKCDEGRPECGFCVENNMRCNYQSVAPAKADRANQQIIDQLSSHREEMKALKEDWGGRFDKLEQMILDMGGGRNLTIERRDTKPPQLKLESPPGPATGQLPGGVDNLSSEPTAKDTAIVDTSPGGSLTESTGSDPVAARTNEIYIAHNTAAQKLFRWRSIKQLLRQCSKIEFSDRAEDYVMEYEINKGVMRIYGKGRQLRDSLYASPTSVAAASPTPSNVSGPGDETSTASSPASSPPESLWGTAFMPTPVEIRPTSDVGGLGPDNTLKLETRTISRLHQSYLDNIHILHPILDQRELTRMVEHFKRRHNPHPHDTNSSKVGFVIPVNANLDAVRDPHAILNRAQKRKHSDGQYYGALGESSLAPSPMSPKIFLEKSPETALTLLVMALGKICECRSPLPGPVPDNMRDPMNHTAHPYSPSRGQTDSPPPPYSQPMRHSPSASSHSTASTSAPSPMSAGRVAGSSPRSSVGELSSGARNVDVIPGLAYYAQATDILGNLTGFQELIYAQCCLLAGLYAGQLANTLESLTWIQTASRVCRFLVSEPPFTKMREAKKEVIKIAFWSSLQLESDILAELDVPPSGIQSVLTPPEYPKSMADHPIAVYDDPGKAKVMTYYCFQLMMRKSLNDIQTELYKAPNFERVTRSASLINAFNTNIWEWRKMLPQDLQWEDTEPPARYINDARLRGKFYGAQYIIHRPFLHAALDFDFTTSDVQSPTHENVEVSQNALHQPVLSPDTQAGTMGPPKPVSDPGYHRRTETISFAVKCIRAAEESTVAFDGILDHRRLIVTNIMGTAHAQFGNMLVLSAAYKSKTLGQYVERGKLSHLFDRTIKMLGDLAPISQTLARDSFILHWLRKVVFEGADTLSTSFSSE</sequence>
<dbReference type="GeneID" id="59336504"/>
<dbReference type="Gene3D" id="4.10.240.10">
    <property type="entry name" value="Zn(2)-C6 fungal-type DNA-binding domain"/>
    <property type="match status" value="1"/>
</dbReference>
<feature type="region of interest" description="Disordered" evidence="2">
    <location>
        <begin position="428"/>
        <end position="461"/>
    </location>
</feature>
<gene>
    <name evidence="4" type="ORF">HO133_008107</name>
</gene>
<dbReference type="SUPFAM" id="SSF57701">
    <property type="entry name" value="Zn2/Cys6 DNA-binding domain"/>
    <property type="match status" value="1"/>
</dbReference>
<dbReference type="CDD" id="cd12148">
    <property type="entry name" value="fungal_TF_MHR"/>
    <property type="match status" value="1"/>
</dbReference>
<evidence type="ECO:0000313" key="5">
    <source>
        <dbReference type="Proteomes" id="UP000593566"/>
    </source>
</evidence>
<dbReference type="RefSeq" id="XP_037156311.1">
    <property type="nucleotide sequence ID" value="XM_037298975.1"/>
</dbReference>
<accession>A0A8H6CRS7</accession>
<dbReference type="GO" id="GO:0008270">
    <property type="term" value="F:zinc ion binding"/>
    <property type="evidence" value="ECO:0007669"/>
    <property type="project" value="InterPro"/>
</dbReference>
<dbReference type="PANTHER" id="PTHR47785:SF4">
    <property type="entry name" value="ZN(II)2CYS6 TRANSCRIPTION FACTOR (EUROFUNG)"/>
    <property type="match status" value="1"/>
</dbReference>
<dbReference type="InterPro" id="IPR053181">
    <property type="entry name" value="EcdB-like_regulator"/>
</dbReference>
<dbReference type="Pfam" id="PF00172">
    <property type="entry name" value="Zn_clus"/>
    <property type="match status" value="1"/>
</dbReference>
<protein>
    <recommendedName>
        <fullName evidence="3">Zn(2)-C6 fungal-type domain-containing protein</fullName>
    </recommendedName>
</protein>
<feature type="domain" description="Zn(2)-C6 fungal-type" evidence="3">
    <location>
        <begin position="212"/>
        <end position="242"/>
    </location>
</feature>
<reference evidence="4 5" key="1">
    <citation type="journal article" date="2020" name="Genomics">
        <title>Complete, high-quality genomes from long-read metagenomic sequencing of two wolf lichen thalli reveals enigmatic genome architecture.</title>
        <authorList>
            <person name="McKenzie S.K."/>
            <person name="Walston R.F."/>
            <person name="Allen J.L."/>
        </authorList>
    </citation>
    <scope>NUCLEOTIDE SEQUENCE [LARGE SCALE GENOMIC DNA]</scope>
    <source>
        <strain evidence="4">WasteWater1</strain>
    </source>
</reference>
<feature type="compositionally biased region" description="Low complexity" evidence="2">
    <location>
        <begin position="428"/>
        <end position="460"/>
    </location>
</feature>
<dbReference type="PANTHER" id="PTHR47785">
    <property type="entry name" value="ZN(II)2CYS6 TRANSCRIPTION FACTOR (EUROFUNG)-RELATED-RELATED"/>
    <property type="match status" value="1"/>
</dbReference>
<comment type="caution">
    <text evidence="4">The sequence shown here is derived from an EMBL/GenBank/DDBJ whole genome shotgun (WGS) entry which is preliminary data.</text>
</comment>
<dbReference type="PROSITE" id="PS50048">
    <property type="entry name" value="ZN2_CY6_FUNGAL_2"/>
    <property type="match status" value="1"/>
</dbReference>
<evidence type="ECO:0000313" key="4">
    <source>
        <dbReference type="EMBL" id="KAF6228377.1"/>
    </source>
</evidence>
<dbReference type="InterPro" id="IPR001138">
    <property type="entry name" value="Zn2Cys6_DnaBD"/>
</dbReference>
<dbReference type="InterPro" id="IPR036864">
    <property type="entry name" value="Zn2-C6_fun-type_DNA-bd_sf"/>
</dbReference>
<evidence type="ECO:0000259" key="3">
    <source>
        <dbReference type="PROSITE" id="PS50048"/>
    </source>
</evidence>
<name>A0A8H6CRS7_9LECA</name>
<dbReference type="GO" id="GO:0000981">
    <property type="term" value="F:DNA-binding transcription factor activity, RNA polymerase II-specific"/>
    <property type="evidence" value="ECO:0007669"/>
    <property type="project" value="InterPro"/>
</dbReference>
<dbReference type="AlphaFoldDB" id="A0A8H6CRS7"/>
<evidence type="ECO:0000256" key="2">
    <source>
        <dbReference type="SAM" id="MobiDB-lite"/>
    </source>
</evidence>
<feature type="compositionally biased region" description="Pro residues" evidence="2">
    <location>
        <begin position="34"/>
        <end position="53"/>
    </location>
</feature>
<evidence type="ECO:0000256" key="1">
    <source>
        <dbReference type="ARBA" id="ARBA00023242"/>
    </source>
</evidence>
<feature type="compositionally biased region" description="Pro residues" evidence="2">
    <location>
        <begin position="139"/>
        <end position="148"/>
    </location>
</feature>
<feature type="compositionally biased region" description="Low complexity" evidence="2">
    <location>
        <begin position="655"/>
        <end position="678"/>
    </location>
</feature>
<dbReference type="PROSITE" id="PS00463">
    <property type="entry name" value="ZN2_CY6_FUNGAL_1"/>
    <property type="match status" value="1"/>
</dbReference>
<feature type="region of interest" description="Disordered" evidence="2">
    <location>
        <begin position="1"/>
        <end position="164"/>
    </location>
</feature>
<dbReference type="SMART" id="SM00066">
    <property type="entry name" value="GAL4"/>
    <property type="match status" value="1"/>
</dbReference>
<keyword evidence="1" id="KW-0539">Nucleus</keyword>
<keyword evidence="5" id="KW-1185">Reference proteome</keyword>